<dbReference type="PANTHER" id="PTHR47027">
    <property type="entry name" value="REVERSE TRANSCRIPTASE DOMAIN-CONTAINING PROTEIN"/>
    <property type="match status" value="1"/>
</dbReference>
<keyword evidence="2" id="KW-1185">Reference proteome</keyword>
<proteinExistence type="predicted"/>
<dbReference type="OMA" id="FDWIPHE"/>
<sequence length="239" mass="27673">MITSNRTKWSENFPFIPQCCVDCISFHPVPFCRKGKYKAHLSPVFDWIPHELIWHALRSCNVPETYVQWVKLLYHSITSVVRCPVGTSPPFNINVSVHQGSALSPLLFVLCMNTATADLQTPHPWSLLYADDVLLTDEEWQELQHQTQQWSNRLDENGLRLNIKKTEYMECSLQTDGTINVSGEELKKTTQIKTEWNGMQSTQRFRTRGKFSFRSVRLGVTVSHFIGNWSNHFRSKVDN</sequence>
<organism evidence="2 3">
    <name type="scientific">Romanomermis culicivorax</name>
    <name type="common">Nematode worm</name>
    <dbReference type="NCBI Taxonomy" id="13658"/>
    <lineage>
        <taxon>Eukaryota</taxon>
        <taxon>Metazoa</taxon>
        <taxon>Ecdysozoa</taxon>
        <taxon>Nematoda</taxon>
        <taxon>Enoplea</taxon>
        <taxon>Dorylaimia</taxon>
        <taxon>Mermithida</taxon>
        <taxon>Mermithoidea</taxon>
        <taxon>Mermithidae</taxon>
        <taxon>Romanomermis</taxon>
    </lineage>
</organism>
<dbReference type="Pfam" id="PF00078">
    <property type="entry name" value="RVT_1"/>
    <property type="match status" value="1"/>
</dbReference>
<dbReference type="Gene3D" id="3.30.70.270">
    <property type="match status" value="1"/>
</dbReference>
<dbReference type="InterPro" id="IPR043502">
    <property type="entry name" value="DNA/RNA_pol_sf"/>
</dbReference>
<dbReference type="AlphaFoldDB" id="A0A915J1Q6"/>
<name>A0A915J1Q6_ROMCU</name>
<evidence type="ECO:0000313" key="3">
    <source>
        <dbReference type="WBParaSite" id="nRc.2.0.1.t20391-RA"/>
    </source>
</evidence>
<dbReference type="SUPFAM" id="SSF56672">
    <property type="entry name" value="DNA/RNA polymerases"/>
    <property type="match status" value="1"/>
</dbReference>
<dbReference type="PANTHER" id="PTHR47027:SF28">
    <property type="entry name" value="ENDONUCLEASE-REVERSE TRANSCRIPTASE"/>
    <property type="match status" value="1"/>
</dbReference>
<dbReference type="InterPro" id="IPR000477">
    <property type="entry name" value="RT_dom"/>
</dbReference>
<accession>A0A915J1Q6</accession>
<feature type="domain" description="Reverse transcriptase" evidence="1">
    <location>
        <begin position="1"/>
        <end position="201"/>
    </location>
</feature>
<dbReference type="WBParaSite" id="nRc.2.0.1.t20391-RA">
    <property type="protein sequence ID" value="nRc.2.0.1.t20391-RA"/>
    <property type="gene ID" value="nRc.2.0.1.g20391"/>
</dbReference>
<evidence type="ECO:0000259" key="1">
    <source>
        <dbReference type="PROSITE" id="PS50878"/>
    </source>
</evidence>
<protein>
    <submittedName>
        <fullName evidence="3">Reverse transcriptase domain-containing protein</fullName>
    </submittedName>
</protein>
<evidence type="ECO:0000313" key="2">
    <source>
        <dbReference type="Proteomes" id="UP000887565"/>
    </source>
</evidence>
<dbReference type="Proteomes" id="UP000887565">
    <property type="component" value="Unplaced"/>
</dbReference>
<dbReference type="PROSITE" id="PS50878">
    <property type="entry name" value="RT_POL"/>
    <property type="match status" value="1"/>
</dbReference>
<dbReference type="InterPro" id="IPR043128">
    <property type="entry name" value="Rev_trsase/Diguanyl_cyclase"/>
</dbReference>
<reference evidence="3" key="1">
    <citation type="submission" date="2022-11" db="UniProtKB">
        <authorList>
            <consortium name="WormBaseParasite"/>
        </authorList>
    </citation>
    <scope>IDENTIFICATION</scope>
</reference>